<accession>A0ABR3IRG6</accession>
<organism evidence="1 2">
    <name type="scientific">Hohenbuehelia grisea</name>
    <dbReference type="NCBI Taxonomy" id="104357"/>
    <lineage>
        <taxon>Eukaryota</taxon>
        <taxon>Fungi</taxon>
        <taxon>Dikarya</taxon>
        <taxon>Basidiomycota</taxon>
        <taxon>Agaricomycotina</taxon>
        <taxon>Agaricomycetes</taxon>
        <taxon>Agaricomycetidae</taxon>
        <taxon>Agaricales</taxon>
        <taxon>Pleurotineae</taxon>
        <taxon>Pleurotaceae</taxon>
        <taxon>Hohenbuehelia</taxon>
    </lineage>
</organism>
<proteinExistence type="predicted"/>
<evidence type="ECO:0000313" key="2">
    <source>
        <dbReference type="Proteomes" id="UP001556367"/>
    </source>
</evidence>
<gene>
    <name evidence="1" type="ORF">HGRIS_012175</name>
</gene>
<evidence type="ECO:0000313" key="1">
    <source>
        <dbReference type="EMBL" id="KAL0945890.1"/>
    </source>
</evidence>
<name>A0ABR3IRG6_9AGAR</name>
<keyword evidence="2" id="KW-1185">Reference proteome</keyword>
<reference evidence="2" key="1">
    <citation type="submission" date="2024-06" db="EMBL/GenBank/DDBJ databases">
        <title>Multi-omics analyses provide insights into the biosynthesis of the anticancer antibiotic pleurotin in Hohenbuehelia grisea.</title>
        <authorList>
            <person name="Weaver J.A."/>
            <person name="Alberti F."/>
        </authorList>
    </citation>
    <scope>NUCLEOTIDE SEQUENCE [LARGE SCALE GENOMIC DNA]</scope>
    <source>
        <strain evidence="2">T-177</strain>
    </source>
</reference>
<dbReference type="Proteomes" id="UP001556367">
    <property type="component" value="Unassembled WGS sequence"/>
</dbReference>
<comment type="caution">
    <text evidence="1">The sequence shown here is derived from an EMBL/GenBank/DDBJ whole genome shotgun (WGS) entry which is preliminary data.</text>
</comment>
<dbReference type="EMBL" id="JASNQZ010000015">
    <property type="protein sequence ID" value="KAL0945890.1"/>
    <property type="molecule type" value="Genomic_DNA"/>
</dbReference>
<evidence type="ECO:0008006" key="3">
    <source>
        <dbReference type="Google" id="ProtNLM"/>
    </source>
</evidence>
<sequence>MNPSDSDEASEPPRALTPIACDIPLDILRVIFELSARSSSQMAWRLSLVSRLVNHWMDAVIYGVIWINSQRQAEKLAKTLQSKPKTCQRIKVLAIPYGVSHTTAATILPLCVNLEGLACWASKPLSIPSILTLSAMRRLSLNICGSDGLFIQPDFSARLFTSITHLELCDIERAWLQWHGFEHMQDLTHLSVYWHDRQKYPLSSLIPFVTRVFDACAKVRALVINGREFPEDTSTEGLRIFHDPRVIVMRDEVDPPMGFRYEWEAQWFAEPCIWDTANEIVALQETLQWDTLRCPEPDSDDVDET</sequence>
<protein>
    <recommendedName>
        <fullName evidence="3">F-box domain-containing protein</fullName>
    </recommendedName>
</protein>